<organism evidence="1 2">
    <name type="scientific">Fluviicoccus keumensis</name>
    <dbReference type="NCBI Taxonomy" id="1435465"/>
    <lineage>
        <taxon>Bacteria</taxon>
        <taxon>Pseudomonadati</taxon>
        <taxon>Pseudomonadota</taxon>
        <taxon>Gammaproteobacteria</taxon>
        <taxon>Moraxellales</taxon>
        <taxon>Moraxellaceae</taxon>
        <taxon>Fluviicoccus</taxon>
    </lineage>
</organism>
<dbReference type="EMBL" id="SHKX01000013">
    <property type="protein sequence ID" value="RZU38452.1"/>
    <property type="molecule type" value="Genomic_DNA"/>
</dbReference>
<protein>
    <submittedName>
        <fullName evidence="1">Uncharacterized protein</fullName>
    </submittedName>
</protein>
<accession>A0A4Q7YL90</accession>
<dbReference type="Proteomes" id="UP000292423">
    <property type="component" value="Unassembled WGS sequence"/>
</dbReference>
<comment type="caution">
    <text evidence="1">The sequence shown here is derived from an EMBL/GenBank/DDBJ whole genome shotgun (WGS) entry which is preliminary data.</text>
</comment>
<dbReference type="OrthoDB" id="7202514at2"/>
<evidence type="ECO:0000313" key="1">
    <source>
        <dbReference type="EMBL" id="RZU38452.1"/>
    </source>
</evidence>
<name>A0A4Q7YL90_9GAMM</name>
<reference evidence="1 2" key="1">
    <citation type="submission" date="2019-02" db="EMBL/GenBank/DDBJ databases">
        <title>Genomic Encyclopedia of Type Strains, Phase IV (KMG-IV): sequencing the most valuable type-strain genomes for metagenomic binning, comparative biology and taxonomic classification.</title>
        <authorList>
            <person name="Goeker M."/>
        </authorList>
    </citation>
    <scope>NUCLEOTIDE SEQUENCE [LARGE SCALE GENOMIC DNA]</scope>
    <source>
        <strain evidence="1 2">DSM 105135</strain>
    </source>
</reference>
<evidence type="ECO:0000313" key="2">
    <source>
        <dbReference type="Proteomes" id="UP000292423"/>
    </source>
</evidence>
<dbReference type="RefSeq" id="WP_130414042.1">
    <property type="nucleotide sequence ID" value="NZ_SHKX01000013.1"/>
</dbReference>
<dbReference type="AlphaFoldDB" id="A0A4Q7YL90"/>
<keyword evidence="2" id="KW-1185">Reference proteome</keyword>
<gene>
    <name evidence="1" type="ORF">EV700_2384</name>
</gene>
<proteinExistence type="predicted"/>
<sequence length="255" mass="28940">MKNLLTIPIILFANFCIKAYGLEVDQTCNTEISGIIEDTLNINIRPDTGNVISSACKAYPDIPDLMIATYFRDEPDKKGNPVQDQKRYEILLVNLHSKAITSHFSQVIEEDAAIGIHENSLWIDTAPYRLSNQLRAFGILKHIGVNSSHCAEGRENDYLDLFTSDGAKLHKVLADFPLSFRLTKLDSSCEIVGEKEAHRSIRIGKKQANGYHDLIISTRVSPSKKTAYTQTLHYNGAQYETTVSEKKWLDWWWKH</sequence>